<dbReference type="CDD" id="cd07042">
    <property type="entry name" value="STAS_SulP_like_sulfate_transporter"/>
    <property type="match status" value="1"/>
</dbReference>
<comment type="subcellular location">
    <subcellularLocation>
        <location evidence="1">Membrane</location>
        <topology evidence="1">Multi-pass membrane protein</topology>
    </subcellularLocation>
</comment>
<sequence>MKRLDYPIVENYAALESTPSQPTTTAASSFDKLSIIRYLRSYLLRIFPLFQWIKRYNVSWFCQDLIAGMTVGVITVPQAMAYARLANLDPQYGLYTSFVGTTLYCLFGTSKDISVGPITTVSLLVGQTISEVMKKHPTISADQVGATLALMAGCITLVIGLMRLGILVDFIPGPAVGGYMTGSAITIALSQLPALNGTSDMVDTHQPPFQVLSDFVTHLSSTCPDIVFGLLSLITLYTVKILCVQYTASTARKASKRIFYYLGIMRAGLVVAIGTVLSYAIHHASADEPIRVIKTVPSGFDALGVPHLNTHVIRETIHVIPPMIMMLIMEHVSVAKTFGRLSNYTVEPSQEIVSIGMCNIASAFFGGYPCTGAFSRTAIMNRSGARTPLAAAFSGFMLILALFVLTPAFYYIPDAVLAAIVIHAVSDLVSSPAYLKELWKARAIDFWIWVVAVGVAFITDVETGIYAAVGLALASLLLDIARPEVTNNVTSSSNDNHQYLPNCPEDVLVFRPGQSILYPNASHVSEAILQAVKTQTCPAPFNDNDQEQIQARQAWNECRSLLSSQRRQITLRAIIMDMCAVQGMDSTALQTLVGLRASIHAYTGNPVQWIFVDVKVPLREKLEAFGFVPRQTTNNSNTDSVVEISDSGGNVYFFKDMQTAMIAMERWP</sequence>
<gene>
    <name evidence="7" type="ORF">O0I10_007852</name>
</gene>
<evidence type="ECO:0000256" key="1">
    <source>
        <dbReference type="ARBA" id="ARBA00004141"/>
    </source>
</evidence>
<dbReference type="RefSeq" id="XP_058341442.1">
    <property type="nucleotide sequence ID" value="XM_058487864.1"/>
</dbReference>
<dbReference type="NCBIfam" id="TIGR00815">
    <property type="entry name" value="sulP"/>
    <property type="match status" value="1"/>
</dbReference>
<keyword evidence="2 5" id="KW-0812">Transmembrane</keyword>
<dbReference type="SUPFAM" id="SSF52091">
    <property type="entry name" value="SpoIIaa-like"/>
    <property type="match status" value="1"/>
</dbReference>
<keyword evidence="3 5" id="KW-1133">Transmembrane helix</keyword>
<feature type="transmembrane region" description="Helical" evidence="5">
    <location>
        <begin position="258"/>
        <end position="281"/>
    </location>
</feature>
<feature type="transmembrane region" description="Helical" evidence="5">
    <location>
        <begin position="447"/>
        <end position="478"/>
    </location>
</feature>
<dbReference type="Gene3D" id="3.30.750.24">
    <property type="entry name" value="STAS domain"/>
    <property type="match status" value="1"/>
</dbReference>
<proteinExistence type="predicted"/>
<feature type="domain" description="STAS" evidence="6">
    <location>
        <begin position="505"/>
        <end position="664"/>
    </location>
</feature>
<evidence type="ECO:0000313" key="8">
    <source>
        <dbReference type="Proteomes" id="UP001234581"/>
    </source>
</evidence>
<dbReference type="Pfam" id="PF00916">
    <property type="entry name" value="Sulfate_transp"/>
    <property type="match status" value="1"/>
</dbReference>
<evidence type="ECO:0000256" key="2">
    <source>
        <dbReference type="ARBA" id="ARBA00022692"/>
    </source>
</evidence>
<accession>A0AAD7UZK2</accession>
<evidence type="ECO:0000256" key="5">
    <source>
        <dbReference type="SAM" id="Phobius"/>
    </source>
</evidence>
<dbReference type="AlphaFoldDB" id="A0AAD7UZK2"/>
<feature type="transmembrane region" description="Helical" evidence="5">
    <location>
        <begin position="226"/>
        <end position="246"/>
    </location>
</feature>
<dbReference type="InterPro" id="IPR036513">
    <property type="entry name" value="STAS_dom_sf"/>
</dbReference>
<dbReference type="InterPro" id="IPR011547">
    <property type="entry name" value="SLC26A/SulP_dom"/>
</dbReference>
<evidence type="ECO:0000259" key="6">
    <source>
        <dbReference type="PROSITE" id="PS50801"/>
    </source>
</evidence>
<evidence type="ECO:0000256" key="4">
    <source>
        <dbReference type="ARBA" id="ARBA00023136"/>
    </source>
</evidence>
<evidence type="ECO:0000256" key="3">
    <source>
        <dbReference type="ARBA" id="ARBA00022989"/>
    </source>
</evidence>
<organism evidence="7 8">
    <name type="scientific">Lichtheimia ornata</name>
    <dbReference type="NCBI Taxonomy" id="688661"/>
    <lineage>
        <taxon>Eukaryota</taxon>
        <taxon>Fungi</taxon>
        <taxon>Fungi incertae sedis</taxon>
        <taxon>Mucoromycota</taxon>
        <taxon>Mucoromycotina</taxon>
        <taxon>Mucoromycetes</taxon>
        <taxon>Mucorales</taxon>
        <taxon>Lichtheimiaceae</taxon>
        <taxon>Lichtheimia</taxon>
    </lineage>
</organism>
<keyword evidence="4 5" id="KW-0472">Membrane</keyword>
<name>A0AAD7UZK2_9FUNG</name>
<dbReference type="InterPro" id="IPR002645">
    <property type="entry name" value="STAS_dom"/>
</dbReference>
<dbReference type="InterPro" id="IPR001902">
    <property type="entry name" value="SLC26A/SulP_fam"/>
</dbReference>
<feature type="transmembrane region" description="Helical" evidence="5">
    <location>
        <begin position="352"/>
        <end position="375"/>
    </location>
</feature>
<dbReference type="EMBL" id="JARTCD010000039">
    <property type="protein sequence ID" value="KAJ8656529.1"/>
    <property type="molecule type" value="Genomic_DNA"/>
</dbReference>
<reference evidence="7 8" key="1">
    <citation type="submission" date="2023-03" db="EMBL/GenBank/DDBJ databases">
        <title>Genome sequence of Lichtheimia ornata CBS 291.66.</title>
        <authorList>
            <person name="Mohabir J.T."/>
            <person name="Shea T.P."/>
            <person name="Kurbessoian T."/>
            <person name="Berby B."/>
            <person name="Fontaine J."/>
            <person name="Livny J."/>
            <person name="Gnirke A."/>
            <person name="Stajich J.E."/>
            <person name="Cuomo C.A."/>
        </authorList>
    </citation>
    <scope>NUCLEOTIDE SEQUENCE [LARGE SCALE GENOMIC DNA]</scope>
    <source>
        <strain evidence="7">CBS 291.66</strain>
    </source>
</reference>
<comment type="caution">
    <text evidence="7">The sequence shown here is derived from an EMBL/GenBank/DDBJ whole genome shotgun (WGS) entry which is preliminary data.</text>
</comment>
<dbReference type="PROSITE" id="PS50801">
    <property type="entry name" value="STAS"/>
    <property type="match status" value="1"/>
</dbReference>
<dbReference type="PANTHER" id="PTHR11814">
    <property type="entry name" value="SULFATE TRANSPORTER"/>
    <property type="match status" value="1"/>
</dbReference>
<dbReference type="Pfam" id="PF01740">
    <property type="entry name" value="STAS"/>
    <property type="match status" value="1"/>
</dbReference>
<protein>
    <recommendedName>
        <fullName evidence="6">STAS domain-containing protein</fullName>
    </recommendedName>
</protein>
<dbReference type="GeneID" id="83215259"/>
<feature type="transmembrane region" description="Helical" evidence="5">
    <location>
        <begin position="144"/>
        <end position="166"/>
    </location>
</feature>
<keyword evidence="8" id="KW-1185">Reference proteome</keyword>
<feature type="transmembrane region" description="Helical" evidence="5">
    <location>
        <begin position="387"/>
        <end position="410"/>
    </location>
</feature>
<dbReference type="GO" id="GO:0016020">
    <property type="term" value="C:membrane"/>
    <property type="evidence" value="ECO:0007669"/>
    <property type="project" value="UniProtKB-SubCell"/>
</dbReference>
<dbReference type="Proteomes" id="UP001234581">
    <property type="component" value="Unassembled WGS sequence"/>
</dbReference>
<dbReference type="GO" id="GO:0055085">
    <property type="term" value="P:transmembrane transport"/>
    <property type="evidence" value="ECO:0007669"/>
    <property type="project" value="InterPro"/>
</dbReference>
<feature type="transmembrane region" description="Helical" evidence="5">
    <location>
        <begin position="416"/>
        <end position="435"/>
    </location>
</feature>
<evidence type="ECO:0000313" key="7">
    <source>
        <dbReference type="EMBL" id="KAJ8656529.1"/>
    </source>
</evidence>